<gene>
    <name evidence="3" type="ORF">CC78DRAFT_511853</name>
</gene>
<dbReference type="Proteomes" id="UP000800093">
    <property type="component" value="Unassembled WGS sequence"/>
</dbReference>
<dbReference type="GO" id="GO:0046872">
    <property type="term" value="F:metal ion binding"/>
    <property type="evidence" value="ECO:0007669"/>
    <property type="project" value="UniProtKB-KW"/>
</dbReference>
<evidence type="ECO:0000313" key="3">
    <source>
        <dbReference type="EMBL" id="KAF2267647.1"/>
    </source>
</evidence>
<protein>
    <submittedName>
        <fullName evidence="3">RmlC-like cupin</fullName>
    </submittedName>
</protein>
<dbReference type="InterPro" id="IPR013096">
    <property type="entry name" value="Cupin_2"/>
</dbReference>
<name>A0A9P4KGN5_9PLEO</name>
<dbReference type="OrthoDB" id="445803at2759"/>
<dbReference type="PANTHER" id="PTHR35848">
    <property type="entry name" value="OXALATE-BINDING PROTEIN"/>
    <property type="match status" value="1"/>
</dbReference>
<dbReference type="Gene3D" id="2.60.120.10">
    <property type="entry name" value="Jelly Rolls"/>
    <property type="match status" value="1"/>
</dbReference>
<keyword evidence="4" id="KW-1185">Reference proteome</keyword>
<accession>A0A9P4KGN5</accession>
<dbReference type="InterPro" id="IPR014710">
    <property type="entry name" value="RmlC-like_jellyroll"/>
</dbReference>
<dbReference type="InterPro" id="IPR051610">
    <property type="entry name" value="GPI/OXD"/>
</dbReference>
<sequence>MIESRAVKPVVLRSRAIAAVPPEGFPDPSGGDVTWKTLLSTPKTSTDTFTSGIAKCSPGSGHLKAHRHQQAEIYYIIQGRGVVPIDGVEHQVEKGSVIFIPGDAEHGIQNTSQEEDLVWLYVFATDAFEDVVYRFSEEKTPKAKL</sequence>
<dbReference type="InterPro" id="IPR011051">
    <property type="entry name" value="RmlC_Cupin_sf"/>
</dbReference>
<dbReference type="SUPFAM" id="SSF51182">
    <property type="entry name" value="RmlC-like cupins"/>
    <property type="match status" value="1"/>
</dbReference>
<comment type="caution">
    <text evidence="3">The sequence shown here is derived from an EMBL/GenBank/DDBJ whole genome shotgun (WGS) entry which is preliminary data.</text>
</comment>
<feature type="domain" description="Cupin type-2" evidence="2">
    <location>
        <begin position="57"/>
        <end position="123"/>
    </location>
</feature>
<reference evidence="4" key="1">
    <citation type="journal article" date="2020" name="Stud. Mycol.">
        <title>101 Dothideomycetes genomes: A test case for predicting lifestyles and emergence of pathogens.</title>
        <authorList>
            <person name="Haridas S."/>
            <person name="Albert R."/>
            <person name="Binder M."/>
            <person name="Bloem J."/>
            <person name="LaButti K."/>
            <person name="Salamov A."/>
            <person name="Andreopoulos B."/>
            <person name="Baker S."/>
            <person name="Barry K."/>
            <person name="Bills G."/>
            <person name="Bluhm B."/>
            <person name="Cannon C."/>
            <person name="Castanera R."/>
            <person name="Culley D."/>
            <person name="Daum C."/>
            <person name="Ezra D."/>
            <person name="Gonzalez J."/>
            <person name="Henrissat B."/>
            <person name="Kuo A."/>
            <person name="Liang C."/>
            <person name="Lipzen A."/>
            <person name="Lutzoni F."/>
            <person name="Magnuson J."/>
            <person name="Mondo S."/>
            <person name="Nolan M."/>
            <person name="Ohm R."/>
            <person name="Pangilinan J."/>
            <person name="Park H.-J."/>
            <person name="Ramirez L."/>
            <person name="Alfaro M."/>
            <person name="Sun H."/>
            <person name="Tritt A."/>
            <person name="Yoshinaga Y."/>
            <person name="Zwiers L.-H."/>
            <person name="Turgeon B."/>
            <person name="Goodwin S."/>
            <person name="Spatafora J."/>
            <person name="Crous P."/>
            <person name="Grigoriev I."/>
        </authorList>
    </citation>
    <scope>NUCLEOTIDE SEQUENCE [LARGE SCALE GENOMIC DNA]</scope>
    <source>
        <strain evidence="4">CBS 304.66</strain>
    </source>
</reference>
<organism evidence="3 4">
    <name type="scientific">Lojkania enalia</name>
    <dbReference type="NCBI Taxonomy" id="147567"/>
    <lineage>
        <taxon>Eukaryota</taxon>
        <taxon>Fungi</taxon>
        <taxon>Dikarya</taxon>
        <taxon>Ascomycota</taxon>
        <taxon>Pezizomycotina</taxon>
        <taxon>Dothideomycetes</taxon>
        <taxon>Pleosporomycetidae</taxon>
        <taxon>Pleosporales</taxon>
        <taxon>Pleosporales incertae sedis</taxon>
        <taxon>Lojkania</taxon>
    </lineage>
</organism>
<keyword evidence="1" id="KW-0479">Metal-binding</keyword>
<dbReference type="AlphaFoldDB" id="A0A9P4KGN5"/>
<evidence type="ECO:0000256" key="1">
    <source>
        <dbReference type="ARBA" id="ARBA00022723"/>
    </source>
</evidence>
<dbReference type="EMBL" id="ML986590">
    <property type="protein sequence ID" value="KAF2267647.1"/>
    <property type="molecule type" value="Genomic_DNA"/>
</dbReference>
<dbReference type="PANTHER" id="PTHR35848:SF6">
    <property type="entry name" value="CUPIN TYPE-2 DOMAIN-CONTAINING PROTEIN"/>
    <property type="match status" value="1"/>
</dbReference>
<proteinExistence type="predicted"/>
<evidence type="ECO:0000259" key="2">
    <source>
        <dbReference type="Pfam" id="PF07883"/>
    </source>
</evidence>
<evidence type="ECO:0000313" key="4">
    <source>
        <dbReference type="Proteomes" id="UP000800093"/>
    </source>
</evidence>
<dbReference type="Pfam" id="PF07883">
    <property type="entry name" value="Cupin_2"/>
    <property type="match status" value="1"/>
</dbReference>